<evidence type="ECO:0000313" key="2">
    <source>
        <dbReference type="Proteomes" id="UP000318053"/>
    </source>
</evidence>
<protein>
    <submittedName>
        <fullName evidence="1">Uncharacterized protein</fullName>
    </submittedName>
</protein>
<dbReference type="EMBL" id="SJPK01000012">
    <property type="protein sequence ID" value="TWT56544.1"/>
    <property type="molecule type" value="Genomic_DNA"/>
</dbReference>
<dbReference type="RefSeq" id="WP_146392953.1">
    <property type="nucleotide sequence ID" value="NZ_SJPK01000012.1"/>
</dbReference>
<gene>
    <name evidence="1" type="ORF">CA85_40770</name>
</gene>
<accession>A0A5C5X069</accession>
<sequence length="67" mass="8080">MRQAIAANLDIDPERIRYGPLADGKPGRMNTAGDHWQIYYRDEWQELPWHFDGPLWVTRELVRKWWG</sequence>
<dbReference type="AlphaFoldDB" id="A0A5C5X069"/>
<reference evidence="1 2" key="1">
    <citation type="submission" date="2019-02" db="EMBL/GenBank/DDBJ databases">
        <title>Deep-cultivation of Planctomycetes and their phenomic and genomic characterization uncovers novel biology.</title>
        <authorList>
            <person name="Wiegand S."/>
            <person name="Jogler M."/>
            <person name="Boedeker C."/>
            <person name="Pinto D."/>
            <person name="Vollmers J."/>
            <person name="Rivas-Marin E."/>
            <person name="Kohn T."/>
            <person name="Peeters S.H."/>
            <person name="Heuer A."/>
            <person name="Rast P."/>
            <person name="Oberbeckmann S."/>
            <person name="Bunk B."/>
            <person name="Jeske O."/>
            <person name="Meyerdierks A."/>
            <person name="Storesund J.E."/>
            <person name="Kallscheuer N."/>
            <person name="Luecker S."/>
            <person name="Lage O.M."/>
            <person name="Pohl T."/>
            <person name="Merkel B.J."/>
            <person name="Hornburger P."/>
            <person name="Mueller R.-W."/>
            <person name="Bruemmer F."/>
            <person name="Labrenz M."/>
            <person name="Spormann A.M."/>
            <person name="Op Den Camp H."/>
            <person name="Overmann J."/>
            <person name="Amann R."/>
            <person name="Jetten M.S.M."/>
            <person name="Mascher T."/>
            <person name="Medema M.H."/>
            <person name="Devos D.P."/>
            <person name="Kaster A.-K."/>
            <person name="Ovreas L."/>
            <person name="Rohde M."/>
            <person name="Galperin M.Y."/>
            <person name="Jogler C."/>
        </authorList>
    </citation>
    <scope>NUCLEOTIDE SEQUENCE [LARGE SCALE GENOMIC DNA]</scope>
    <source>
        <strain evidence="1 2">CA85</strain>
    </source>
</reference>
<dbReference type="OrthoDB" id="284082at2"/>
<dbReference type="Proteomes" id="UP000318053">
    <property type="component" value="Unassembled WGS sequence"/>
</dbReference>
<evidence type="ECO:0000313" key="1">
    <source>
        <dbReference type="EMBL" id="TWT56544.1"/>
    </source>
</evidence>
<proteinExistence type="predicted"/>
<comment type="caution">
    <text evidence="1">The sequence shown here is derived from an EMBL/GenBank/DDBJ whole genome shotgun (WGS) entry which is preliminary data.</text>
</comment>
<name>A0A5C5X069_9BACT</name>
<organism evidence="1 2">
    <name type="scientific">Allorhodopirellula solitaria</name>
    <dbReference type="NCBI Taxonomy" id="2527987"/>
    <lineage>
        <taxon>Bacteria</taxon>
        <taxon>Pseudomonadati</taxon>
        <taxon>Planctomycetota</taxon>
        <taxon>Planctomycetia</taxon>
        <taxon>Pirellulales</taxon>
        <taxon>Pirellulaceae</taxon>
        <taxon>Allorhodopirellula</taxon>
    </lineage>
</organism>
<keyword evidence="2" id="KW-1185">Reference proteome</keyword>